<comment type="similarity">
    <text evidence="2">Belongs to the ammonia transporter channel (TC 1.A.11.2) family.</text>
</comment>
<dbReference type="SUPFAM" id="SSF111352">
    <property type="entry name" value="Ammonium transporter"/>
    <property type="match status" value="1"/>
</dbReference>
<comment type="caution">
    <text evidence="10">The sequence shown here is derived from an EMBL/GenBank/DDBJ whole genome shotgun (WGS) entry which is preliminary data.</text>
</comment>
<evidence type="ECO:0000256" key="2">
    <source>
        <dbReference type="ARBA" id="ARBA00005887"/>
    </source>
</evidence>
<feature type="transmembrane region" description="Helical" evidence="8">
    <location>
        <begin position="378"/>
        <end position="399"/>
    </location>
</feature>
<dbReference type="PANTHER" id="PTHR43029">
    <property type="entry name" value="AMMONIUM TRANSPORTER MEP2"/>
    <property type="match status" value="1"/>
</dbReference>
<dbReference type="GO" id="GO:0005886">
    <property type="term" value="C:plasma membrane"/>
    <property type="evidence" value="ECO:0007669"/>
    <property type="project" value="TreeGrafter"/>
</dbReference>
<dbReference type="Proteomes" id="UP000790833">
    <property type="component" value="Unassembled WGS sequence"/>
</dbReference>
<organism evidence="10 11">
    <name type="scientific">Scheffersomyces spartinae</name>
    <dbReference type="NCBI Taxonomy" id="45513"/>
    <lineage>
        <taxon>Eukaryota</taxon>
        <taxon>Fungi</taxon>
        <taxon>Dikarya</taxon>
        <taxon>Ascomycota</taxon>
        <taxon>Saccharomycotina</taxon>
        <taxon>Pichiomycetes</taxon>
        <taxon>Debaryomycetaceae</taxon>
        <taxon>Scheffersomyces</taxon>
    </lineage>
</organism>
<dbReference type="InterPro" id="IPR029020">
    <property type="entry name" value="Ammonium/urea_transptr"/>
</dbReference>
<feature type="transmembrane region" description="Helical" evidence="8">
    <location>
        <begin position="105"/>
        <end position="126"/>
    </location>
</feature>
<keyword evidence="7" id="KW-0924">Ammonia transport</keyword>
<dbReference type="InterPro" id="IPR018047">
    <property type="entry name" value="Ammonium_transpt_CS"/>
</dbReference>
<protein>
    <recommendedName>
        <fullName evidence="9">Ammonium transporter AmtB-like domain-containing protein</fullName>
    </recommendedName>
</protein>
<evidence type="ECO:0000256" key="4">
    <source>
        <dbReference type="ARBA" id="ARBA00022692"/>
    </source>
</evidence>
<comment type="subcellular location">
    <subcellularLocation>
        <location evidence="1">Membrane</location>
        <topology evidence="1">Multi-pass membrane protein</topology>
    </subcellularLocation>
</comment>
<dbReference type="OrthoDB" id="534912at2759"/>
<dbReference type="PANTHER" id="PTHR43029:SF3">
    <property type="entry name" value="AMMONIUM TRANSPORTER 3"/>
    <property type="match status" value="1"/>
</dbReference>
<feature type="transmembrane region" description="Helical" evidence="8">
    <location>
        <begin position="216"/>
        <end position="240"/>
    </location>
</feature>
<dbReference type="GeneID" id="66116522"/>
<dbReference type="RefSeq" id="XP_043047024.1">
    <property type="nucleotide sequence ID" value="XM_043193883.1"/>
</dbReference>
<evidence type="ECO:0000313" key="10">
    <source>
        <dbReference type="EMBL" id="KAG7191472.1"/>
    </source>
</evidence>
<dbReference type="AlphaFoldDB" id="A0A9P8AGV6"/>
<dbReference type="Gene3D" id="1.10.3430.10">
    <property type="entry name" value="Ammonium transporter AmtB like domains"/>
    <property type="match status" value="1"/>
</dbReference>
<dbReference type="InterPro" id="IPR024041">
    <property type="entry name" value="NH4_transpt_AmtB-like_dom"/>
</dbReference>
<feature type="transmembrane region" description="Helical" evidence="8">
    <location>
        <begin position="138"/>
        <end position="158"/>
    </location>
</feature>
<sequence length="476" mass="51972">MSTSFEEGTATLSPADMSYILFCSFAVFLITPAIAMFYGGALKRSSMVQLMLQSYLVTASVAVLWYLFGFSISTSPTSTNSMIGNMKMAALRSKEEFPLYEEGSLPTIVIFCFNVFFPIATVQIFVGSIGERGRLLPSIIVGLLFVIAVYCPMAYSVWGPTGWLLELGALDFAGGGPVHISSGVASMCYSWYLGPRGGKLGQRTGTIPKYRGHSQMTTFLGVTLIWGAWFCFNSGTLLAVNPRTGYIFANTFLAGCFAMLAYVATDKILTGKYSVQAACEGVIVGLVNITPSCGFYYPWATAVTSILTATFCRLLEPVNEWTGIDDYSKSGVVHGIGGIFGGIFTGIFASKHIASTDGYTEIDGGWIDGHWIQLGYELAAIVTMVAWTAVFTLIILYVVDHIPGLRIRATPEEEEMGMDLYEMAETLDEFGNDYDEFFKAYIKYKSMKETYEVVQGVEVTSESSPVEIGEKTMTQV</sequence>
<keyword evidence="11" id="KW-1185">Reference proteome</keyword>
<evidence type="ECO:0000256" key="5">
    <source>
        <dbReference type="ARBA" id="ARBA00022989"/>
    </source>
</evidence>
<accession>A0A9P8AGV6</accession>
<keyword evidence="4 8" id="KW-0812">Transmembrane</keyword>
<dbReference type="GO" id="GO:0008519">
    <property type="term" value="F:ammonium channel activity"/>
    <property type="evidence" value="ECO:0007669"/>
    <property type="project" value="InterPro"/>
</dbReference>
<evidence type="ECO:0000256" key="6">
    <source>
        <dbReference type="ARBA" id="ARBA00023136"/>
    </source>
</evidence>
<dbReference type="EMBL" id="JAHMUF010000029">
    <property type="protein sequence ID" value="KAG7191472.1"/>
    <property type="molecule type" value="Genomic_DNA"/>
</dbReference>
<name>A0A9P8AGV6_9ASCO</name>
<evidence type="ECO:0000259" key="9">
    <source>
        <dbReference type="Pfam" id="PF00909"/>
    </source>
</evidence>
<evidence type="ECO:0000256" key="8">
    <source>
        <dbReference type="SAM" id="Phobius"/>
    </source>
</evidence>
<keyword evidence="3" id="KW-0813">Transport</keyword>
<evidence type="ECO:0000313" key="11">
    <source>
        <dbReference type="Proteomes" id="UP000790833"/>
    </source>
</evidence>
<dbReference type="Pfam" id="PF00909">
    <property type="entry name" value="Ammonium_transp"/>
    <property type="match status" value="1"/>
</dbReference>
<keyword evidence="5 8" id="KW-1133">Transmembrane helix</keyword>
<evidence type="ECO:0000256" key="3">
    <source>
        <dbReference type="ARBA" id="ARBA00022448"/>
    </source>
</evidence>
<dbReference type="InterPro" id="IPR001905">
    <property type="entry name" value="Ammonium_transpt"/>
</dbReference>
<evidence type="ECO:0000256" key="1">
    <source>
        <dbReference type="ARBA" id="ARBA00004141"/>
    </source>
</evidence>
<feature type="transmembrane region" description="Helical" evidence="8">
    <location>
        <begin position="246"/>
        <end position="265"/>
    </location>
</feature>
<keyword evidence="6 8" id="KW-0472">Membrane</keyword>
<feature type="transmembrane region" description="Helical" evidence="8">
    <location>
        <begin position="19"/>
        <end position="38"/>
    </location>
</feature>
<feature type="transmembrane region" description="Helical" evidence="8">
    <location>
        <begin position="50"/>
        <end position="68"/>
    </location>
</feature>
<reference evidence="10" key="1">
    <citation type="submission" date="2021-03" db="EMBL/GenBank/DDBJ databases">
        <authorList>
            <person name="Palmer J.M."/>
        </authorList>
    </citation>
    <scope>NUCLEOTIDE SEQUENCE</scope>
    <source>
        <strain evidence="10">ARV_011</strain>
    </source>
</reference>
<evidence type="ECO:0000256" key="7">
    <source>
        <dbReference type="ARBA" id="ARBA00023177"/>
    </source>
</evidence>
<feature type="domain" description="Ammonium transporter AmtB-like" evidence="9">
    <location>
        <begin position="19"/>
        <end position="426"/>
    </location>
</feature>
<gene>
    <name evidence="10" type="ORF">KQ657_003148</name>
</gene>
<dbReference type="PROSITE" id="PS01219">
    <property type="entry name" value="AMMONIUM_TRANSP"/>
    <property type="match status" value="1"/>
</dbReference>
<proteinExistence type="inferred from homology"/>